<reference evidence="18" key="1">
    <citation type="submission" date="2023-06" db="EMBL/GenBank/DDBJ databases">
        <title>Male Hemibagrus guttatus genome.</title>
        <authorList>
            <person name="Bian C."/>
        </authorList>
    </citation>
    <scope>NUCLEOTIDE SEQUENCE</scope>
    <source>
        <strain evidence="18">Male_cb2023</strain>
        <tissue evidence="18">Muscle</tissue>
    </source>
</reference>
<dbReference type="GO" id="GO:0005524">
    <property type="term" value="F:ATP binding"/>
    <property type="evidence" value="ECO:0007669"/>
    <property type="project" value="UniProtKB-KW"/>
</dbReference>
<evidence type="ECO:0000256" key="5">
    <source>
        <dbReference type="ARBA" id="ARBA00022679"/>
    </source>
</evidence>
<evidence type="ECO:0000256" key="1">
    <source>
        <dbReference type="ARBA" id="ARBA00001946"/>
    </source>
</evidence>
<gene>
    <name evidence="18" type="ORF">QTP70_021653</name>
</gene>
<keyword evidence="3" id="KW-0723">Serine/threonine-protein kinase</keyword>
<evidence type="ECO:0000259" key="16">
    <source>
        <dbReference type="PROSITE" id="PS50017"/>
    </source>
</evidence>
<evidence type="ECO:0000256" key="9">
    <source>
        <dbReference type="ARBA" id="ARBA00022777"/>
    </source>
</evidence>
<dbReference type="Proteomes" id="UP001274896">
    <property type="component" value="Unassembled WGS sequence"/>
</dbReference>
<dbReference type="PROSITE" id="PS51424">
    <property type="entry name" value="ROC"/>
    <property type="match status" value="1"/>
</dbReference>
<evidence type="ECO:0000259" key="15">
    <source>
        <dbReference type="PROSITE" id="PS50011"/>
    </source>
</evidence>
<feature type="repeat" description="ANK" evidence="14">
    <location>
        <begin position="1022"/>
        <end position="1054"/>
    </location>
</feature>
<evidence type="ECO:0000256" key="2">
    <source>
        <dbReference type="ARBA" id="ARBA00012513"/>
    </source>
</evidence>
<dbReference type="Gene3D" id="1.10.533.10">
    <property type="entry name" value="Death Domain, Fas"/>
    <property type="match status" value="1"/>
</dbReference>
<dbReference type="SMART" id="SM00248">
    <property type="entry name" value="ANK"/>
    <property type="match status" value="9"/>
</dbReference>
<evidence type="ECO:0000256" key="13">
    <source>
        <dbReference type="ARBA" id="ARBA00060827"/>
    </source>
</evidence>
<dbReference type="PROSITE" id="PS50011">
    <property type="entry name" value="PROTEIN_KINASE_DOM"/>
    <property type="match status" value="1"/>
</dbReference>
<feature type="domain" description="Roc" evidence="17">
    <location>
        <begin position="1161"/>
        <end position="1446"/>
    </location>
</feature>
<dbReference type="Gene3D" id="3.30.420.10">
    <property type="entry name" value="Ribonuclease H-like superfamily/Ribonuclease H"/>
    <property type="match status" value="1"/>
</dbReference>
<dbReference type="GO" id="GO:0043065">
    <property type="term" value="P:positive regulation of apoptotic process"/>
    <property type="evidence" value="ECO:0007669"/>
    <property type="project" value="TreeGrafter"/>
</dbReference>
<dbReference type="SMART" id="SM00005">
    <property type="entry name" value="DEATH"/>
    <property type="match status" value="1"/>
</dbReference>
<dbReference type="PROSITE" id="PS50297">
    <property type="entry name" value="ANK_REP_REGION"/>
    <property type="match status" value="6"/>
</dbReference>
<dbReference type="EMBL" id="JAUCMX010000021">
    <property type="protein sequence ID" value="KAK3514596.1"/>
    <property type="molecule type" value="Genomic_DNA"/>
</dbReference>
<evidence type="ECO:0000256" key="4">
    <source>
        <dbReference type="ARBA" id="ARBA00022553"/>
    </source>
</evidence>
<dbReference type="Gene3D" id="1.20.5.460">
    <property type="entry name" value="Single helix bin"/>
    <property type="match status" value="1"/>
</dbReference>
<keyword evidence="7" id="KW-0677">Repeat</keyword>
<dbReference type="GO" id="GO:0003676">
    <property type="term" value="F:nucleic acid binding"/>
    <property type="evidence" value="ECO:0007669"/>
    <property type="project" value="InterPro"/>
</dbReference>
<protein>
    <recommendedName>
        <fullName evidence="2">non-specific serine/threonine protein kinase</fullName>
        <ecNumber evidence="2">2.7.11.1</ecNumber>
    </recommendedName>
</protein>
<evidence type="ECO:0000256" key="7">
    <source>
        <dbReference type="ARBA" id="ARBA00022737"/>
    </source>
</evidence>
<dbReference type="EC" id="2.7.11.1" evidence="2"/>
<comment type="cofactor">
    <cofactor evidence="1">
        <name>Mg(2+)</name>
        <dbReference type="ChEBI" id="CHEBI:18420"/>
    </cofactor>
</comment>
<dbReference type="GO" id="GO:0071345">
    <property type="term" value="P:cellular response to cytokine stimulus"/>
    <property type="evidence" value="ECO:0007669"/>
    <property type="project" value="UniProtKB-ARBA"/>
</dbReference>
<organism evidence="18 19">
    <name type="scientific">Hemibagrus guttatus</name>
    <dbReference type="NCBI Taxonomy" id="175788"/>
    <lineage>
        <taxon>Eukaryota</taxon>
        <taxon>Metazoa</taxon>
        <taxon>Chordata</taxon>
        <taxon>Craniata</taxon>
        <taxon>Vertebrata</taxon>
        <taxon>Euteleostomi</taxon>
        <taxon>Actinopterygii</taxon>
        <taxon>Neopterygii</taxon>
        <taxon>Teleostei</taxon>
        <taxon>Ostariophysi</taxon>
        <taxon>Siluriformes</taxon>
        <taxon>Bagridae</taxon>
        <taxon>Hemibagrus</taxon>
    </lineage>
</organism>
<dbReference type="PANTHER" id="PTHR24342">
    <property type="entry name" value="SERINE/THREONINE-PROTEIN KINASE 17"/>
    <property type="match status" value="1"/>
</dbReference>
<evidence type="ECO:0000259" key="17">
    <source>
        <dbReference type="PROSITE" id="PS51424"/>
    </source>
</evidence>
<dbReference type="PANTHER" id="PTHR24342:SF17">
    <property type="entry name" value="DEATH-ASSOCIATED PROTEIN KINASE 1"/>
    <property type="match status" value="1"/>
</dbReference>
<dbReference type="Gene3D" id="3.30.200.20">
    <property type="entry name" value="Phosphorylase Kinase, domain 1"/>
    <property type="match status" value="1"/>
</dbReference>
<dbReference type="InterPro" id="IPR000488">
    <property type="entry name" value="Death_dom"/>
</dbReference>
<dbReference type="Pfam" id="PF00023">
    <property type="entry name" value="Ank"/>
    <property type="match status" value="1"/>
</dbReference>
<dbReference type="GO" id="GO:0006915">
    <property type="term" value="P:apoptotic process"/>
    <property type="evidence" value="ECO:0007669"/>
    <property type="project" value="UniProtKB-KW"/>
</dbReference>
<dbReference type="SUPFAM" id="SSF48403">
    <property type="entry name" value="Ankyrin repeat"/>
    <property type="match status" value="1"/>
</dbReference>
<dbReference type="Pfam" id="PF00069">
    <property type="entry name" value="Pkinase"/>
    <property type="match status" value="1"/>
</dbReference>
<feature type="domain" description="Death" evidence="16">
    <location>
        <begin position="1808"/>
        <end position="1896"/>
    </location>
</feature>
<keyword evidence="14" id="KW-0040">ANK repeat</keyword>
<keyword evidence="6" id="KW-0053">Apoptosis</keyword>
<dbReference type="GO" id="GO:0035556">
    <property type="term" value="P:intracellular signal transduction"/>
    <property type="evidence" value="ECO:0007669"/>
    <property type="project" value="TreeGrafter"/>
</dbReference>
<dbReference type="PROSITE" id="PS00108">
    <property type="entry name" value="PROTEIN_KINASE_ST"/>
    <property type="match status" value="1"/>
</dbReference>
<evidence type="ECO:0000313" key="18">
    <source>
        <dbReference type="EMBL" id="KAK3514596.1"/>
    </source>
</evidence>
<evidence type="ECO:0000256" key="10">
    <source>
        <dbReference type="ARBA" id="ARBA00022840"/>
    </source>
</evidence>
<keyword evidence="19" id="KW-1185">Reference proteome</keyword>
<keyword evidence="10" id="KW-0067">ATP-binding</keyword>
<keyword evidence="8" id="KW-0547">Nucleotide-binding</keyword>
<dbReference type="Pfam" id="PF12796">
    <property type="entry name" value="Ank_2"/>
    <property type="match status" value="2"/>
</dbReference>
<dbReference type="InterPro" id="IPR036770">
    <property type="entry name" value="Ankyrin_rpt-contain_sf"/>
</dbReference>
<dbReference type="InterPro" id="IPR008271">
    <property type="entry name" value="Ser/Thr_kinase_AS"/>
</dbReference>
<sequence length="1932" mass="218938">MTAFNQENVEDHYEIGNELGSKLDKIMALRHVKTVTMLSKQGSSPRREAWVRKKICEHLEKWAISYHSYYSSYKCGQFAVVRKCRNKNTGQEYAAKFIKKRRSKSSRRGVSKEDIEREVSILKQIQHPNVITLHNVFENKNEVILILELVAGGELFDFLAEKESLSEEEATEFLKQILDGVNYLHSKHIAHFDLKPENIMLLNRNVPHPRIKLIDFGLAHKIDFSNDFKNIFGTPEFVAPEVVNYEPLGLEADMWSVGVITYILLSGASPFLGENKQETLANVSAVDYEFDEEYFSNTSSLAKDFIARLLIKDPKKRMTIQDSLQHPWIKPKDTQQALSRKESAVNMEKFKKFAARRKWKQSVRLISLCNRLSRSFLSRSNMSVARSDDTLLLLHYCCYYCCYSVTATTITTILLLLLLLFNQLLLFFYGIYFCCSYCYYYCCSYCYYYCCSYCYYYCCCSYSYYYCSYCYYYCCSYCYYYCCSYCYYCCSYCYYYCYYYCCSYCYYYCCCSYCYYYYCCSYCCYYYCCSYCCYYYCCSYCCCYYCCSYCCYYYCCSYCYYCCSYCYYYCCSYCYYYCCCSYSYYYCCSYCCYYCCSYCYYYYCCSYCYYYYCCSYCCYYYCCYYYCCSYCCCYYCCYYYCCSYCCYYYCCYYYCCSYCCCYYCCSYCYYYYCCSYCCYYYCCSYCYYYCCCFTAALTAATTTAALTAATTTAALTAATTTAALTAATTAALTAAATTAALTAATTAALTDEEDSFVIKAIIHAINDDNVPGLKHLLGSLTSYDINQPNKHGTPPLLIAAGCGNIQIIDVLMRKGAEIQVLDKSGANAIYYAARHGHVETLKFLHEKKCPLDIQDKSGETALHVAARYGNVDVVQYLCSIHANPDLTDREQETPLHCAAWHGYSAVARALCQAGCNVNARNREGESPLLTASARGFRDIVECLLEHGADIDSTDKDNHIALHMAVRRCQIEVVKCLLSHHCYVDHQDRHGNTPLHIACKDGNLPLVVLVCAAKANLDIPNKFGKTPLHMAASNGGLEVVRHLCVAGANTEAITNHDLFAGGSVMVWGGISIEGCTDLYRLDNGTLTAIRYRDEIPGPIVRPYTGAVGPGFLLLHDNVRPHVDGKTAEEVAIAEQQEHVALLLAKLKKDNHKGGYIQQLRPTQTPQPRIKLKLFGHSGSGKSTLLESLKCGILRSFFRRRRPRLTNPVRHPASPATSKPAVSVSISNLYPGCENVSVRSRSMMFEPSLTKGVLEVFTPVHSSLNAADDTATKAIDIHTANVNVHKNYHYYLCNESLGVGDFSVWEFSGNPVYYCTYDYFAANDSTAIHLVTFSLEEPYETQLSHVTFWLNCLKALMLPEENIAFGGKIRNPLHVVLVATHADIANLPRSFGGEFSYDKERSLLREVRNRFGNDLQIAEKLFIMDAGASNSKDMKLLRNLLLELRNSIISSCRPMTQLAEKLLSTLPAWRKVTGPNQLVSWQQFVVDVQDQINPLVSEENLRELALQLHSMGEINIIQSETVQDVVLLDPRWLCTNVLGKLLSIETPKAIHHYRGRYRQEELQTLVSEGDVDELLQILDAMDVCARDLANPGMVDVPALIRTGDLQHSWTDEADEEVEDALLYGGVRIVPAEHLTPFPCGLFHKLQVNLCRWSRQQRPEAEAEEVRLWTGGARVGVGGADALVLLVNHGQGLEVRLRGPESERSRCYALLDTLCGMAEGLLAATLPGLLTARHYLSPQQLREHHGPVMLYQPRDFFRAQARGENALTNTIGGYRESFSSIVALGCTQVYKQGTLGRDVAVAEVSLLARRKLSRMLDPPDTLGKDWCLLAMNLGLSELAAKYSPGTNGTPPADPFSVPSPTAALLYDWSQRSDSTIGVLVAKLRELGRRDAADFLLKAAPVFRVNMDNLGTPPEPCGPVCNGGTSYNSISSVISR</sequence>
<dbReference type="SUPFAM" id="SSF56112">
    <property type="entry name" value="Protein kinase-like (PK-like)"/>
    <property type="match status" value="1"/>
</dbReference>
<feature type="repeat" description="ANK" evidence="14">
    <location>
        <begin position="956"/>
        <end position="988"/>
    </location>
</feature>
<evidence type="ECO:0000313" key="19">
    <source>
        <dbReference type="Proteomes" id="UP001274896"/>
    </source>
</evidence>
<feature type="repeat" description="ANK" evidence="14">
    <location>
        <begin position="791"/>
        <end position="823"/>
    </location>
</feature>
<dbReference type="FunFam" id="3.30.200.20:FF:000110">
    <property type="entry name" value="Death-associated kinase 3, isoform CRA_a"/>
    <property type="match status" value="1"/>
</dbReference>
<dbReference type="FunFam" id="1.20.5.460:FF:000003">
    <property type="entry name" value="Death-associated protein kinase 1"/>
    <property type="match status" value="1"/>
</dbReference>
<dbReference type="PROSITE" id="PS50088">
    <property type="entry name" value="ANK_REPEAT"/>
    <property type="match status" value="8"/>
</dbReference>
<dbReference type="Pfam" id="PF00531">
    <property type="entry name" value="Death"/>
    <property type="match status" value="1"/>
</dbReference>
<keyword evidence="5" id="KW-0808">Transferase</keyword>
<dbReference type="InterPro" id="IPR011009">
    <property type="entry name" value="Kinase-like_dom_sf"/>
</dbReference>
<evidence type="ECO:0000256" key="8">
    <source>
        <dbReference type="ARBA" id="ARBA00022741"/>
    </source>
</evidence>
<feature type="repeat" description="ANK" evidence="14">
    <location>
        <begin position="890"/>
        <end position="922"/>
    </location>
</feature>
<dbReference type="GO" id="GO:0005737">
    <property type="term" value="C:cytoplasm"/>
    <property type="evidence" value="ECO:0007669"/>
    <property type="project" value="TreeGrafter"/>
</dbReference>
<dbReference type="InterPro" id="IPR027417">
    <property type="entry name" value="P-loop_NTPase"/>
</dbReference>
<dbReference type="GO" id="GO:0005634">
    <property type="term" value="C:nucleus"/>
    <property type="evidence" value="ECO:0007669"/>
    <property type="project" value="TreeGrafter"/>
</dbReference>
<dbReference type="Gene3D" id="1.10.510.10">
    <property type="entry name" value="Transferase(Phosphotransferase) domain 1"/>
    <property type="match status" value="1"/>
</dbReference>
<feature type="domain" description="Protein kinase" evidence="15">
    <location>
        <begin position="67"/>
        <end position="329"/>
    </location>
</feature>
<dbReference type="Gene3D" id="1.25.40.20">
    <property type="entry name" value="Ankyrin repeat-containing domain"/>
    <property type="match status" value="4"/>
</dbReference>
<feature type="repeat" description="ANK" evidence="14">
    <location>
        <begin position="923"/>
        <end position="955"/>
    </location>
</feature>
<dbReference type="SUPFAM" id="SSF47986">
    <property type="entry name" value="DEATH domain"/>
    <property type="match status" value="1"/>
</dbReference>
<feature type="repeat" description="ANK" evidence="14">
    <location>
        <begin position="857"/>
        <end position="889"/>
    </location>
</feature>
<dbReference type="InterPro" id="IPR020859">
    <property type="entry name" value="ROC"/>
</dbReference>
<dbReference type="SMART" id="SM00220">
    <property type="entry name" value="S_TKc"/>
    <property type="match status" value="1"/>
</dbReference>
<comment type="similarity">
    <text evidence="13">Belongs to the protein kinase superfamily. CAMK Ser/Thr protein kinase family. DAP kinase subfamily.</text>
</comment>
<name>A0AAE0Q6K0_9TELE</name>
<evidence type="ECO:0000256" key="6">
    <source>
        <dbReference type="ARBA" id="ARBA00022703"/>
    </source>
</evidence>
<dbReference type="InterPro" id="IPR002110">
    <property type="entry name" value="Ankyrin_rpt"/>
</dbReference>
<dbReference type="PROSITE" id="PS50017">
    <property type="entry name" value="DEATH_DOMAIN"/>
    <property type="match status" value="1"/>
</dbReference>
<evidence type="ECO:0000256" key="11">
    <source>
        <dbReference type="ARBA" id="ARBA00047899"/>
    </source>
</evidence>
<evidence type="ECO:0000256" key="14">
    <source>
        <dbReference type="PROSITE-ProRule" id="PRU00023"/>
    </source>
</evidence>
<evidence type="ECO:0000256" key="3">
    <source>
        <dbReference type="ARBA" id="ARBA00022527"/>
    </source>
</evidence>
<proteinExistence type="inferred from homology"/>
<dbReference type="CDD" id="cd08782">
    <property type="entry name" value="Death_DAPK1"/>
    <property type="match status" value="1"/>
</dbReference>
<accession>A0AAE0Q6K0</accession>
<dbReference type="GO" id="GO:0005525">
    <property type="term" value="F:GTP binding"/>
    <property type="evidence" value="ECO:0007669"/>
    <property type="project" value="UniProtKB-KW"/>
</dbReference>
<evidence type="ECO:0000256" key="12">
    <source>
        <dbReference type="ARBA" id="ARBA00048679"/>
    </source>
</evidence>
<feature type="repeat" description="ANK" evidence="14">
    <location>
        <begin position="989"/>
        <end position="1021"/>
    </location>
</feature>
<dbReference type="InterPro" id="IPR000719">
    <property type="entry name" value="Prot_kinase_dom"/>
</dbReference>
<comment type="catalytic activity">
    <reaction evidence="12">
        <text>L-seryl-[protein] + ATP = O-phospho-L-seryl-[protein] + ADP + H(+)</text>
        <dbReference type="Rhea" id="RHEA:17989"/>
        <dbReference type="Rhea" id="RHEA-COMP:9863"/>
        <dbReference type="Rhea" id="RHEA-COMP:11604"/>
        <dbReference type="ChEBI" id="CHEBI:15378"/>
        <dbReference type="ChEBI" id="CHEBI:29999"/>
        <dbReference type="ChEBI" id="CHEBI:30616"/>
        <dbReference type="ChEBI" id="CHEBI:83421"/>
        <dbReference type="ChEBI" id="CHEBI:456216"/>
        <dbReference type="EC" id="2.7.11.1"/>
    </reaction>
</comment>
<keyword evidence="4" id="KW-0597">Phosphoprotein</keyword>
<dbReference type="InterPro" id="IPR036397">
    <property type="entry name" value="RNaseH_sf"/>
</dbReference>
<comment type="caution">
    <text evidence="18">The sequence shown here is derived from an EMBL/GenBank/DDBJ whole genome shotgun (WGS) entry which is preliminary data.</text>
</comment>
<dbReference type="PRINTS" id="PR01415">
    <property type="entry name" value="ANKYRIN"/>
</dbReference>
<dbReference type="GO" id="GO:0004674">
    <property type="term" value="F:protein serine/threonine kinase activity"/>
    <property type="evidence" value="ECO:0007669"/>
    <property type="project" value="UniProtKB-KW"/>
</dbReference>
<feature type="repeat" description="ANK" evidence="14">
    <location>
        <begin position="824"/>
        <end position="856"/>
    </location>
</feature>
<dbReference type="Gene3D" id="3.40.50.300">
    <property type="entry name" value="P-loop containing nucleotide triphosphate hydrolases"/>
    <property type="match status" value="1"/>
</dbReference>
<dbReference type="FunFam" id="1.10.510.10:FF:000250">
    <property type="entry name" value="Death-associated protein kinase 3"/>
    <property type="match status" value="1"/>
</dbReference>
<dbReference type="InterPro" id="IPR011029">
    <property type="entry name" value="DEATH-like_dom_sf"/>
</dbReference>
<comment type="catalytic activity">
    <reaction evidence="11">
        <text>L-threonyl-[protein] + ATP = O-phospho-L-threonyl-[protein] + ADP + H(+)</text>
        <dbReference type="Rhea" id="RHEA:46608"/>
        <dbReference type="Rhea" id="RHEA-COMP:11060"/>
        <dbReference type="Rhea" id="RHEA-COMP:11605"/>
        <dbReference type="ChEBI" id="CHEBI:15378"/>
        <dbReference type="ChEBI" id="CHEBI:30013"/>
        <dbReference type="ChEBI" id="CHEBI:30616"/>
        <dbReference type="ChEBI" id="CHEBI:61977"/>
        <dbReference type="ChEBI" id="CHEBI:456216"/>
        <dbReference type="EC" id="2.7.11.1"/>
    </reaction>
</comment>
<dbReference type="FunFam" id="1.25.40.20:FF:000832">
    <property type="entry name" value="Death-associated protein kinase 1"/>
    <property type="match status" value="1"/>
</dbReference>
<keyword evidence="9" id="KW-0418">Kinase</keyword>